<dbReference type="InterPro" id="IPR021986">
    <property type="entry name" value="Spherulin4"/>
</dbReference>
<evidence type="ECO:0000256" key="1">
    <source>
        <dbReference type="SAM" id="Phobius"/>
    </source>
</evidence>
<name>A0A135LA95_PENPA</name>
<protein>
    <submittedName>
        <fullName evidence="2">Spherulation-specific family 4</fullName>
    </submittedName>
</protein>
<proteinExistence type="predicted"/>
<keyword evidence="3" id="KW-1185">Reference proteome</keyword>
<evidence type="ECO:0000313" key="3">
    <source>
        <dbReference type="Proteomes" id="UP000070168"/>
    </source>
</evidence>
<organism evidence="2 3">
    <name type="scientific">Penicillium patulum</name>
    <name type="common">Penicillium griseofulvum</name>
    <dbReference type="NCBI Taxonomy" id="5078"/>
    <lineage>
        <taxon>Eukaryota</taxon>
        <taxon>Fungi</taxon>
        <taxon>Dikarya</taxon>
        <taxon>Ascomycota</taxon>
        <taxon>Pezizomycotina</taxon>
        <taxon>Eurotiomycetes</taxon>
        <taxon>Eurotiomycetidae</taxon>
        <taxon>Eurotiales</taxon>
        <taxon>Aspergillaceae</taxon>
        <taxon>Penicillium</taxon>
    </lineage>
</organism>
<feature type="transmembrane region" description="Helical" evidence="1">
    <location>
        <begin position="21"/>
        <end position="43"/>
    </location>
</feature>
<dbReference type="GeneID" id="63707742"/>
<gene>
    <name evidence="2" type="ORF">PGRI_047290</name>
</gene>
<dbReference type="STRING" id="5078.A0A135LA95"/>
<dbReference type="Proteomes" id="UP000070168">
    <property type="component" value="Unassembled WGS sequence"/>
</dbReference>
<dbReference type="OMA" id="AWAPLEN"/>
<keyword evidence="1" id="KW-0472">Membrane</keyword>
<reference evidence="2 3" key="1">
    <citation type="journal article" date="2016" name="BMC Genomics">
        <title>Genome sequencing and secondary metabolism of the postharvest pathogen Penicillium griseofulvum.</title>
        <authorList>
            <person name="Banani H."/>
            <person name="Marcet-Houben M."/>
            <person name="Ballester A.R."/>
            <person name="Abbruscato P."/>
            <person name="Gonzalez-Candelas L."/>
            <person name="Gabaldon T."/>
            <person name="Spadaro D."/>
        </authorList>
    </citation>
    <scope>NUCLEOTIDE SEQUENCE [LARGE SCALE GENOMIC DNA]</scope>
    <source>
        <strain evidence="2 3">PG3</strain>
    </source>
</reference>
<evidence type="ECO:0000313" key="2">
    <source>
        <dbReference type="EMBL" id="KXG45873.1"/>
    </source>
</evidence>
<accession>A0A135LA95</accession>
<sequence>MSDPRNHVSRRACLKSKRSRFILAIIILIVIIAVVPSVVVTTLKKNNMGPKAKVFVPLYVYPAPEAWTPLENVISAHPNVNFTVVINPGNGPGPESLPDGNYTREIPKLTAYENVRLLGYVYTSYGKRNVSAVRKDIQTYSDWPTNSSNPNLAVRGIFFDETPQQYDAQTLTYLQGLTDFVKGINGLGPDQFVVHNPGVIPDSRYLATADSTVVFEAAYTTFHERQGAKLFTNIPESNRTQLCAIVHSVPESVEGKELRSLVKQVRMVADEVYITHLNTDYYASFGAKWTEFVNLMAA</sequence>
<dbReference type="OrthoDB" id="5342184at2759"/>
<dbReference type="AlphaFoldDB" id="A0A135LA95"/>
<dbReference type="RefSeq" id="XP_040644409.1">
    <property type="nucleotide sequence ID" value="XM_040792442.1"/>
</dbReference>
<comment type="caution">
    <text evidence="2">The sequence shown here is derived from an EMBL/GenBank/DDBJ whole genome shotgun (WGS) entry which is preliminary data.</text>
</comment>
<dbReference type="EMBL" id="LHQR01000069">
    <property type="protein sequence ID" value="KXG45873.1"/>
    <property type="molecule type" value="Genomic_DNA"/>
</dbReference>
<keyword evidence="1" id="KW-1133">Transmembrane helix</keyword>
<dbReference type="Pfam" id="PF12138">
    <property type="entry name" value="Spherulin4"/>
    <property type="match status" value="1"/>
</dbReference>
<keyword evidence="1" id="KW-0812">Transmembrane</keyword>
<dbReference type="PANTHER" id="PTHR35040">
    <property type="match status" value="1"/>
</dbReference>
<dbReference type="PANTHER" id="PTHR35040:SF7">
    <property type="entry name" value="FIBRONECTIN TYPE-III DOMAIN-CONTAINING PROTEIN-RELATED"/>
    <property type="match status" value="1"/>
</dbReference>